<proteinExistence type="predicted"/>
<dbReference type="InterPro" id="IPR003673">
    <property type="entry name" value="CoA-Trfase_fam_III"/>
</dbReference>
<dbReference type="GO" id="GO:0016740">
    <property type="term" value="F:transferase activity"/>
    <property type="evidence" value="ECO:0007669"/>
    <property type="project" value="UniProtKB-KW"/>
</dbReference>
<name>A0ABW0TLF6_9BACL</name>
<dbReference type="EMBL" id="JBHSNO010000006">
    <property type="protein sequence ID" value="MFC5589803.1"/>
    <property type="molecule type" value="Genomic_DNA"/>
</dbReference>
<protein>
    <submittedName>
        <fullName evidence="2">CaiB/BaiF CoA transferase family protein</fullName>
    </submittedName>
</protein>
<dbReference type="PANTHER" id="PTHR48207">
    <property type="entry name" value="SUCCINATE--HYDROXYMETHYLGLUTARATE COA-TRANSFERASE"/>
    <property type="match status" value="1"/>
</dbReference>
<dbReference type="InterPro" id="IPR023606">
    <property type="entry name" value="CoA-Trfase_III_dom_1_sf"/>
</dbReference>
<dbReference type="Gene3D" id="3.30.1540.10">
    <property type="entry name" value="formyl-coa transferase, domain 3"/>
    <property type="match status" value="1"/>
</dbReference>
<dbReference type="RefSeq" id="WP_381435243.1">
    <property type="nucleotide sequence ID" value="NZ_JBHSNO010000006.1"/>
</dbReference>
<dbReference type="InterPro" id="IPR044855">
    <property type="entry name" value="CoA-Trfase_III_dom3_sf"/>
</dbReference>
<comment type="caution">
    <text evidence="2">The sequence shown here is derived from an EMBL/GenBank/DDBJ whole genome shotgun (WGS) entry which is preliminary data.</text>
</comment>
<sequence length="407" mass="45067">MTKALSGIRVLDLSRVVAGPTCTSMLGDLGADIIKVEGPGMPDETRGWFPPDVEGISLYFMAVNRNKRAITVNLKTEKGIEIIKKLLKEVDVVVENFKTGTMEKMGLGYENLKALNPKLIYCSITGFGHTGPYKNLPGYDFIAQGMSGFMSVNGAPDGEPTKAGNAYADLTTGLHATISILAALQARNHTGRGQHCDVSLLDSMVASLLNLGTGFLNTGKLPIRYGNQHPTLVPYQNFMTRDFEIIIAVGNDNQFERFCTLLEKDELSRDERFTTASGRNINREELLPQIQEALLKKTADEWLTIFQENNIPCGPINTLDKVFEDQQVLARQMVQEVEHPEVGMVKLLGSPIRLSDTPVTIERYPPLHGEHTEEVLSELGYDRQEIESFMQEKVVGSSPLTIEKITH</sequence>
<organism evidence="2 3">
    <name type="scientific">Sporosarcina soli</name>
    <dbReference type="NCBI Taxonomy" id="334736"/>
    <lineage>
        <taxon>Bacteria</taxon>
        <taxon>Bacillati</taxon>
        <taxon>Bacillota</taxon>
        <taxon>Bacilli</taxon>
        <taxon>Bacillales</taxon>
        <taxon>Caryophanaceae</taxon>
        <taxon>Sporosarcina</taxon>
    </lineage>
</organism>
<keyword evidence="3" id="KW-1185">Reference proteome</keyword>
<evidence type="ECO:0000313" key="2">
    <source>
        <dbReference type="EMBL" id="MFC5589803.1"/>
    </source>
</evidence>
<dbReference type="Gene3D" id="3.40.50.10540">
    <property type="entry name" value="Crotonobetainyl-coa:carnitine coa-transferase, domain 1"/>
    <property type="match status" value="1"/>
</dbReference>
<dbReference type="InterPro" id="IPR050483">
    <property type="entry name" value="CoA-transferase_III_domain"/>
</dbReference>
<evidence type="ECO:0000313" key="3">
    <source>
        <dbReference type="Proteomes" id="UP001596109"/>
    </source>
</evidence>
<dbReference type="Proteomes" id="UP001596109">
    <property type="component" value="Unassembled WGS sequence"/>
</dbReference>
<accession>A0ABW0TLF6</accession>
<gene>
    <name evidence="2" type="ORF">ACFPRA_12935</name>
</gene>
<dbReference type="SUPFAM" id="SSF89796">
    <property type="entry name" value="CoA-transferase family III (CaiB/BaiF)"/>
    <property type="match status" value="1"/>
</dbReference>
<evidence type="ECO:0000256" key="1">
    <source>
        <dbReference type="ARBA" id="ARBA00022679"/>
    </source>
</evidence>
<dbReference type="PANTHER" id="PTHR48207:SF3">
    <property type="entry name" value="SUCCINATE--HYDROXYMETHYLGLUTARATE COA-TRANSFERASE"/>
    <property type="match status" value="1"/>
</dbReference>
<dbReference type="Pfam" id="PF02515">
    <property type="entry name" value="CoA_transf_3"/>
    <property type="match status" value="1"/>
</dbReference>
<reference evidence="3" key="1">
    <citation type="journal article" date="2019" name="Int. J. Syst. Evol. Microbiol.">
        <title>The Global Catalogue of Microorganisms (GCM) 10K type strain sequencing project: providing services to taxonomists for standard genome sequencing and annotation.</title>
        <authorList>
            <consortium name="The Broad Institute Genomics Platform"/>
            <consortium name="The Broad Institute Genome Sequencing Center for Infectious Disease"/>
            <person name="Wu L."/>
            <person name="Ma J."/>
        </authorList>
    </citation>
    <scope>NUCLEOTIDE SEQUENCE [LARGE SCALE GENOMIC DNA]</scope>
    <source>
        <strain evidence="3">CGMCC 4.1434</strain>
    </source>
</reference>
<keyword evidence="1 2" id="KW-0808">Transferase</keyword>